<feature type="binding site" evidence="3">
    <location>
        <position position="375"/>
    </location>
    <ligand>
        <name>substrate</name>
    </ligand>
</feature>
<accession>A0A326UG05</accession>
<keyword evidence="8" id="KW-1185">Reference proteome</keyword>
<comment type="cofactor">
    <cofactor evidence="1">
        <name>FAD</name>
        <dbReference type="ChEBI" id="CHEBI:57692"/>
    </cofactor>
</comment>
<keyword evidence="2" id="KW-0560">Oxidoreductase</keyword>
<comment type="caution">
    <text evidence="7">The sequence shown here is derived from an EMBL/GenBank/DDBJ whole genome shotgun (WGS) entry which is preliminary data.</text>
</comment>
<feature type="binding site" evidence="3">
    <location>
        <begin position="61"/>
        <end position="62"/>
    </location>
    <ligand>
        <name>FAD</name>
        <dbReference type="ChEBI" id="CHEBI:57692"/>
    </ligand>
</feature>
<protein>
    <submittedName>
        <fullName evidence="7">Monoamine oxidase</fullName>
    </submittedName>
</protein>
<dbReference type="InterPro" id="IPR036188">
    <property type="entry name" value="FAD/NAD-bd_sf"/>
</dbReference>
<dbReference type="InterPro" id="IPR050281">
    <property type="entry name" value="Flavin_monoamine_oxidase"/>
</dbReference>
<keyword evidence="5" id="KW-1133">Transmembrane helix</keyword>
<sequence>MKQASNAHHTTPDDDCITRQKRSFSPSRRMIGHIAIVGAGIAGLSAALTLHDAGVPCTLYEASDRVGGRIHSATHWSQQQSAEWCGEYIDSDHSTILALARRFRLPLLETHHAHGEDTGIKYQLLGRSYTFGELTRSFQEIAPRVLEQYHQIDPATTWDHYTPMAAMLDHMSTYDWIERYIPDGHASPTGMLLDTLYTTLYGVDTWEQSAMNLVTYLGYLLAHSPQSALSSSIDVSYRIAGGNQRLPEAIAASLPEDAIRLRHRLVAIKRHANDRVTLTFDTERGFQDISCEYALLTLPFSALREVDYRKAGFDTLKQKAIAELGYGTNSKLILQFDARPWQRIFQNHSFQSDRLQAIWEATTGQQGEGGILVHFTGGTKGRLYAPAAPYTTTNEPEHADLLRHYARDTLEQLETLLPGLSDHFTGKAALSYPTGDPFIRGSYACWLVGQVTSFCGYEGARQGPILFAGEHCANEMQGFMEGGAQEGVRAAREILRDCAVSVEQPL</sequence>
<gene>
    <name evidence="7" type="ORF">EI42_02809</name>
</gene>
<dbReference type="PANTHER" id="PTHR10742:SF410">
    <property type="entry name" value="LYSINE-SPECIFIC HISTONE DEMETHYLASE 2"/>
    <property type="match status" value="1"/>
</dbReference>
<dbReference type="AlphaFoldDB" id="A0A326UG05"/>
<dbReference type="Proteomes" id="UP000248806">
    <property type="component" value="Unassembled WGS sequence"/>
</dbReference>
<dbReference type="SUPFAM" id="SSF51905">
    <property type="entry name" value="FAD/NAD(P)-binding domain"/>
    <property type="match status" value="1"/>
</dbReference>
<dbReference type="Gene3D" id="1.10.405.10">
    <property type="entry name" value="Guanine Nucleotide Dissociation Inhibitor, domain 1"/>
    <property type="match status" value="1"/>
</dbReference>
<evidence type="ECO:0000259" key="6">
    <source>
        <dbReference type="Pfam" id="PF01593"/>
    </source>
</evidence>
<dbReference type="RefSeq" id="WP_111322959.1">
    <property type="nucleotide sequence ID" value="NZ_BIFX01000001.1"/>
</dbReference>
<dbReference type="EMBL" id="QKUF01000008">
    <property type="protein sequence ID" value="PZW29513.1"/>
    <property type="molecule type" value="Genomic_DNA"/>
</dbReference>
<dbReference type="InterPro" id="IPR001613">
    <property type="entry name" value="Flavin_amine_oxidase"/>
</dbReference>
<name>A0A326UG05_THEHA</name>
<keyword evidence="5" id="KW-0812">Transmembrane</keyword>
<evidence type="ECO:0000313" key="7">
    <source>
        <dbReference type="EMBL" id="PZW29513.1"/>
    </source>
</evidence>
<evidence type="ECO:0000256" key="1">
    <source>
        <dbReference type="ARBA" id="ARBA00001974"/>
    </source>
</evidence>
<evidence type="ECO:0000256" key="2">
    <source>
        <dbReference type="ARBA" id="ARBA00023002"/>
    </source>
</evidence>
<evidence type="ECO:0000256" key="4">
    <source>
        <dbReference type="SAM" id="MobiDB-lite"/>
    </source>
</evidence>
<dbReference type="PRINTS" id="PR00757">
    <property type="entry name" value="AMINEOXDASEF"/>
</dbReference>
<dbReference type="Gene3D" id="3.90.660.10">
    <property type="match status" value="1"/>
</dbReference>
<dbReference type="OrthoDB" id="25353at2"/>
<evidence type="ECO:0000256" key="5">
    <source>
        <dbReference type="SAM" id="Phobius"/>
    </source>
</evidence>
<dbReference type="PANTHER" id="PTHR10742">
    <property type="entry name" value="FLAVIN MONOAMINE OXIDASE"/>
    <property type="match status" value="1"/>
</dbReference>
<feature type="transmembrane region" description="Helical" evidence="5">
    <location>
        <begin position="30"/>
        <end position="50"/>
    </location>
</feature>
<dbReference type="Pfam" id="PF01593">
    <property type="entry name" value="Amino_oxidase"/>
    <property type="match status" value="1"/>
</dbReference>
<dbReference type="InterPro" id="IPR002937">
    <property type="entry name" value="Amino_oxidase"/>
</dbReference>
<feature type="domain" description="Amine oxidase" evidence="6">
    <location>
        <begin position="41"/>
        <end position="495"/>
    </location>
</feature>
<keyword evidence="5" id="KW-0472">Membrane</keyword>
<evidence type="ECO:0000313" key="8">
    <source>
        <dbReference type="Proteomes" id="UP000248806"/>
    </source>
</evidence>
<proteinExistence type="predicted"/>
<dbReference type="Gene3D" id="3.50.50.60">
    <property type="entry name" value="FAD/NAD(P)-binding domain"/>
    <property type="match status" value="1"/>
</dbReference>
<organism evidence="7 8">
    <name type="scientific">Thermosporothrix hazakensis</name>
    <dbReference type="NCBI Taxonomy" id="644383"/>
    <lineage>
        <taxon>Bacteria</taxon>
        <taxon>Bacillati</taxon>
        <taxon>Chloroflexota</taxon>
        <taxon>Ktedonobacteria</taxon>
        <taxon>Ktedonobacterales</taxon>
        <taxon>Thermosporotrichaceae</taxon>
        <taxon>Thermosporothrix</taxon>
    </lineage>
</organism>
<feature type="region of interest" description="Disordered" evidence="4">
    <location>
        <begin position="1"/>
        <end position="20"/>
    </location>
</feature>
<evidence type="ECO:0000256" key="3">
    <source>
        <dbReference type="PIRSR" id="PIRSR601613-1"/>
    </source>
</evidence>
<reference evidence="7 8" key="1">
    <citation type="submission" date="2018-06" db="EMBL/GenBank/DDBJ databases">
        <title>Genomic Encyclopedia of Archaeal and Bacterial Type Strains, Phase II (KMG-II): from individual species to whole genera.</title>
        <authorList>
            <person name="Goeker M."/>
        </authorList>
    </citation>
    <scope>NUCLEOTIDE SEQUENCE [LARGE SCALE GENOMIC DNA]</scope>
    <source>
        <strain evidence="7 8">ATCC BAA-1881</strain>
    </source>
</reference>
<dbReference type="GO" id="GO:0016491">
    <property type="term" value="F:oxidoreductase activity"/>
    <property type="evidence" value="ECO:0007669"/>
    <property type="project" value="UniProtKB-KW"/>
</dbReference>